<organism evidence="1 2">
    <name type="scientific">Granulicella pectinivorans</name>
    <dbReference type="NCBI Taxonomy" id="474950"/>
    <lineage>
        <taxon>Bacteria</taxon>
        <taxon>Pseudomonadati</taxon>
        <taxon>Acidobacteriota</taxon>
        <taxon>Terriglobia</taxon>
        <taxon>Terriglobales</taxon>
        <taxon>Acidobacteriaceae</taxon>
        <taxon>Granulicella</taxon>
    </lineage>
</organism>
<proteinExistence type="predicted"/>
<dbReference type="AlphaFoldDB" id="A0A1I6LM97"/>
<keyword evidence="2" id="KW-1185">Reference proteome</keyword>
<dbReference type="Proteomes" id="UP000199024">
    <property type="component" value="Unassembled WGS sequence"/>
</dbReference>
<evidence type="ECO:0000313" key="1">
    <source>
        <dbReference type="EMBL" id="SFS04687.1"/>
    </source>
</evidence>
<sequence length="40" mass="4551">MKVTPEILDEMHRKHKEKVVAEGTTSRALSLLRDRAFEGA</sequence>
<dbReference type="EMBL" id="FOZL01000001">
    <property type="protein sequence ID" value="SFS04687.1"/>
    <property type="molecule type" value="Genomic_DNA"/>
</dbReference>
<evidence type="ECO:0000313" key="2">
    <source>
        <dbReference type="Proteomes" id="UP000199024"/>
    </source>
</evidence>
<accession>A0A1I6LM97</accession>
<protein>
    <submittedName>
        <fullName evidence="1">Uncharacterized protein</fullName>
    </submittedName>
</protein>
<reference evidence="1 2" key="1">
    <citation type="submission" date="2016-10" db="EMBL/GenBank/DDBJ databases">
        <authorList>
            <person name="de Groot N.N."/>
        </authorList>
    </citation>
    <scope>NUCLEOTIDE SEQUENCE [LARGE SCALE GENOMIC DNA]</scope>
    <source>
        <strain evidence="1 2">DSM 21001</strain>
    </source>
</reference>
<name>A0A1I6LM97_9BACT</name>
<dbReference type="RefSeq" id="WP_281245485.1">
    <property type="nucleotide sequence ID" value="NZ_FOZL01000001.1"/>
</dbReference>
<dbReference type="STRING" id="474950.SAMN05421771_0960"/>
<gene>
    <name evidence="1" type="ORF">SAMN05421771_0960</name>
</gene>